<dbReference type="PANTHER" id="PTHR30053:SF14">
    <property type="entry name" value="TRANSLATION ELONGATION FACTOR KOW-LIKE DOMAIN-CONTAINING PROTEIN"/>
    <property type="match status" value="1"/>
</dbReference>
<dbReference type="EMBL" id="CAUJNA010000217">
    <property type="protein sequence ID" value="CAJ1373801.1"/>
    <property type="molecule type" value="Genomic_DNA"/>
</dbReference>
<dbReference type="GO" id="GO:0005737">
    <property type="term" value="C:cytoplasm"/>
    <property type="evidence" value="ECO:0007669"/>
    <property type="project" value="TreeGrafter"/>
</dbReference>
<dbReference type="InterPro" id="IPR020599">
    <property type="entry name" value="Transl_elong_fac_P/YeiP"/>
</dbReference>
<dbReference type="InterPro" id="IPR014722">
    <property type="entry name" value="Rib_uL2_dom2"/>
</dbReference>
<accession>A0AA36MJA0</accession>
<proteinExistence type="predicted"/>
<dbReference type="InterPro" id="IPR008991">
    <property type="entry name" value="Translation_prot_SH3-like_sf"/>
</dbReference>
<dbReference type="InterPro" id="IPR013185">
    <property type="entry name" value="Transl_elong_KOW-like"/>
</dbReference>
<dbReference type="GO" id="GO:0003746">
    <property type="term" value="F:translation elongation factor activity"/>
    <property type="evidence" value="ECO:0007669"/>
    <property type="project" value="TreeGrafter"/>
</dbReference>
<keyword evidence="3" id="KW-1185">Reference proteome</keyword>
<evidence type="ECO:0000259" key="1">
    <source>
        <dbReference type="Pfam" id="PF08207"/>
    </source>
</evidence>
<sequence length="152" mass="17370">MWAVARVYSGMSARASRSFATKELLSVSDVRKGMILRMEDKYCQVKDWQQHKQGRGAASFHLTWDELETGKEQMRKFGAGVRFTKVEPDRQSLQVMYVKGSGSEEKIVVLADEDYNELEIPLARFHGSKIDEGATVTLWKDDEEIVKVTVKH</sequence>
<dbReference type="SUPFAM" id="SSF50104">
    <property type="entry name" value="Translation proteins SH3-like domain"/>
    <property type="match status" value="1"/>
</dbReference>
<evidence type="ECO:0000313" key="2">
    <source>
        <dbReference type="EMBL" id="CAJ1373801.1"/>
    </source>
</evidence>
<dbReference type="Proteomes" id="UP001178507">
    <property type="component" value="Unassembled WGS sequence"/>
</dbReference>
<gene>
    <name evidence="2" type="ORF">EVOR1521_LOCUS3523</name>
</gene>
<dbReference type="Pfam" id="PF08207">
    <property type="entry name" value="EFP_N"/>
    <property type="match status" value="1"/>
</dbReference>
<comment type="caution">
    <text evidence="2">The sequence shown here is derived from an EMBL/GenBank/DDBJ whole genome shotgun (WGS) entry which is preliminary data.</text>
</comment>
<name>A0AA36MJA0_9DINO</name>
<protein>
    <recommendedName>
        <fullName evidence="1">Translation elongation factor KOW-like domain-containing protein</fullName>
    </recommendedName>
</protein>
<organism evidence="2 3">
    <name type="scientific">Effrenium voratum</name>
    <dbReference type="NCBI Taxonomy" id="2562239"/>
    <lineage>
        <taxon>Eukaryota</taxon>
        <taxon>Sar</taxon>
        <taxon>Alveolata</taxon>
        <taxon>Dinophyceae</taxon>
        <taxon>Suessiales</taxon>
        <taxon>Symbiodiniaceae</taxon>
        <taxon>Effrenium</taxon>
    </lineage>
</organism>
<feature type="domain" description="Translation elongation factor KOW-like" evidence="1">
    <location>
        <begin position="26"/>
        <end position="81"/>
    </location>
</feature>
<reference evidence="2" key="1">
    <citation type="submission" date="2023-08" db="EMBL/GenBank/DDBJ databases">
        <authorList>
            <person name="Chen Y."/>
            <person name="Shah S."/>
            <person name="Dougan E. K."/>
            <person name="Thang M."/>
            <person name="Chan C."/>
        </authorList>
    </citation>
    <scope>NUCLEOTIDE SEQUENCE</scope>
</reference>
<dbReference type="AlphaFoldDB" id="A0AA36MJA0"/>
<dbReference type="Gene3D" id="2.30.30.30">
    <property type="match status" value="1"/>
</dbReference>
<dbReference type="PANTHER" id="PTHR30053">
    <property type="entry name" value="ELONGATION FACTOR P"/>
    <property type="match status" value="1"/>
</dbReference>
<evidence type="ECO:0000313" key="3">
    <source>
        <dbReference type="Proteomes" id="UP001178507"/>
    </source>
</evidence>